<evidence type="ECO:0000313" key="1">
    <source>
        <dbReference type="Ensembl" id="ENSOARP00020063571.1"/>
    </source>
</evidence>
<name>A0AC11EV91_SHEEP</name>
<organism evidence="1">
    <name type="scientific">Ovis aries</name>
    <name type="common">Sheep</name>
    <dbReference type="NCBI Taxonomy" id="9940"/>
    <lineage>
        <taxon>Eukaryota</taxon>
        <taxon>Metazoa</taxon>
        <taxon>Chordata</taxon>
        <taxon>Craniata</taxon>
        <taxon>Vertebrata</taxon>
        <taxon>Euteleostomi</taxon>
        <taxon>Mammalia</taxon>
        <taxon>Eutheria</taxon>
        <taxon>Laurasiatheria</taxon>
        <taxon>Artiodactyla</taxon>
        <taxon>Ruminantia</taxon>
        <taxon>Pecora</taxon>
        <taxon>Bovidae</taxon>
        <taxon>Caprinae</taxon>
        <taxon>Ovis</taxon>
    </lineage>
</organism>
<reference evidence="1" key="3">
    <citation type="submission" date="2025-09" db="UniProtKB">
        <authorList>
            <consortium name="Ensembl"/>
        </authorList>
    </citation>
    <scope>IDENTIFICATION</scope>
</reference>
<reference evidence="1" key="1">
    <citation type="submission" date="2020-11" db="EMBL/GenBank/DDBJ databases">
        <authorList>
            <person name="Davenport K.M."/>
            <person name="Bickhart D.M."/>
            <person name="Smith T.P.L."/>
            <person name="Murdoch B.M."/>
            <person name="Rosen B.D."/>
        </authorList>
    </citation>
    <scope>NUCLEOTIDE SEQUENCE [LARGE SCALE GENOMIC DNA]</scope>
    <source>
        <strain evidence="1">OAR_USU_Benz2616</strain>
    </source>
</reference>
<accession>A0AC11EV91</accession>
<dbReference type="Ensembl" id="ENSOART00020075169.1">
    <property type="protein sequence ID" value="ENSOARP00020063571.1"/>
    <property type="gene ID" value="ENSOARG00020031768.1"/>
</dbReference>
<proteinExistence type="predicted"/>
<protein>
    <submittedName>
        <fullName evidence="1">Uncharacterized protein</fullName>
    </submittedName>
</protein>
<sequence>MPSSHLILCCPLLLPPIPPSIRVFSNESALHMRWPKYWSFSFSIIPSSEHPGLISFRMDWLDLLAVQGTLKSLLQHHSSKASILRRSAFFTVQLSHPYMTTGKTIALTRRTFVGKVISLLLNMLSRLVITFLPRSKRLLISWLQSPSAVILEPPKNKSDTVSSVSPSICHEVMGPDAMIFVF</sequence>
<reference evidence="1" key="2">
    <citation type="submission" date="2025-08" db="UniProtKB">
        <authorList>
            <consortium name="Ensembl"/>
        </authorList>
    </citation>
    <scope>IDENTIFICATION</scope>
</reference>